<dbReference type="RefSeq" id="WP_133766261.1">
    <property type="nucleotide sequence ID" value="NZ_BAAARP010000002.1"/>
</dbReference>
<keyword evidence="2" id="KW-0812">Transmembrane</keyword>
<sequence length="240" mass="24713">MTGPGTTETRATEALRRRLYAPGATAEDLVAFRAAEATARPPALSPVRRRRPRTAAVLAAAVVAIAAPLALVTLRPLAAVPVATGPTPTATAVPSPEGVVLPAPQSVRAAFVRQLASRSGAGLLEYLYGHPAFLPEALRQPTRGHVTETAGDGPRTLDLSPSTGDGPAGRLTVVIVVERAARIFWTATGRTGDAALHRRLDAPAGVPVSATVAYKHGAPTTLEIEVPEGSSWGALVALTN</sequence>
<dbReference type="AlphaFoldDB" id="A0A4R7FLA2"/>
<feature type="region of interest" description="Disordered" evidence="1">
    <location>
        <begin position="143"/>
        <end position="164"/>
    </location>
</feature>
<evidence type="ECO:0000256" key="2">
    <source>
        <dbReference type="SAM" id="Phobius"/>
    </source>
</evidence>
<evidence type="ECO:0000256" key="1">
    <source>
        <dbReference type="SAM" id="MobiDB-lite"/>
    </source>
</evidence>
<reference evidence="3 4" key="1">
    <citation type="submission" date="2019-03" db="EMBL/GenBank/DDBJ databases">
        <title>Genomic Encyclopedia of Archaeal and Bacterial Type Strains, Phase II (KMG-II): from individual species to whole genera.</title>
        <authorList>
            <person name="Goeker M."/>
        </authorList>
    </citation>
    <scope>NUCLEOTIDE SEQUENCE [LARGE SCALE GENOMIC DNA]</scope>
    <source>
        <strain evidence="3 4">DSM 24782</strain>
    </source>
</reference>
<evidence type="ECO:0000313" key="3">
    <source>
        <dbReference type="EMBL" id="TDS77156.1"/>
    </source>
</evidence>
<name>A0A4R7FLA2_9MICO</name>
<keyword evidence="4" id="KW-1185">Reference proteome</keyword>
<dbReference type="Proteomes" id="UP000295344">
    <property type="component" value="Unassembled WGS sequence"/>
</dbReference>
<comment type="caution">
    <text evidence="3">The sequence shown here is derived from an EMBL/GenBank/DDBJ whole genome shotgun (WGS) entry which is preliminary data.</text>
</comment>
<organism evidence="3 4">
    <name type="scientific">Amnibacterium kyonggiense</name>
    <dbReference type="NCBI Taxonomy" id="595671"/>
    <lineage>
        <taxon>Bacteria</taxon>
        <taxon>Bacillati</taxon>
        <taxon>Actinomycetota</taxon>
        <taxon>Actinomycetes</taxon>
        <taxon>Micrococcales</taxon>
        <taxon>Microbacteriaceae</taxon>
        <taxon>Amnibacterium</taxon>
    </lineage>
</organism>
<dbReference type="EMBL" id="SOAM01000002">
    <property type="protein sequence ID" value="TDS77156.1"/>
    <property type="molecule type" value="Genomic_DNA"/>
</dbReference>
<evidence type="ECO:0000313" key="4">
    <source>
        <dbReference type="Proteomes" id="UP000295344"/>
    </source>
</evidence>
<keyword evidence="2" id="KW-0472">Membrane</keyword>
<feature type="transmembrane region" description="Helical" evidence="2">
    <location>
        <begin position="55"/>
        <end position="74"/>
    </location>
</feature>
<accession>A0A4R7FLA2</accession>
<keyword evidence="2" id="KW-1133">Transmembrane helix</keyword>
<proteinExistence type="predicted"/>
<dbReference type="OrthoDB" id="2101174at201174"/>
<protein>
    <submittedName>
        <fullName evidence="3">Uncharacterized protein</fullName>
    </submittedName>
</protein>
<gene>
    <name evidence="3" type="ORF">CLV52_2096</name>
</gene>